<dbReference type="Pfam" id="PF12802">
    <property type="entry name" value="MarR_2"/>
    <property type="match status" value="1"/>
</dbReference>
<comment type="similarity">
    <text evidence="1">Belongs to the DnaB/DnaD family.</text>
</comment>
<dbReference type="SUPFAM" id="SSF158499">
    <property type="entry name" value="DnaD domain-like"/>
    <property type="match status" value="2"/>
</dbReference>
<accession>A0ABR7NUB6</accession>
<dbReference type="Gene3D" id="1.10.10.10">
    <property type="entry name" value="Winged helix-like DNA-binding domain superfamily/Winged helix DNA-binding domain"/>
    <property type="match status" value="1"/>
</dbReference>
<evidence type="ECO:0000313" key="6">
    <source>
        <dbReference type="Proteomes" id="UP000647491"/>
    </source>
</evidence>
<dbReference type="SUPFAM" id="SSF46785">
    <property type="entry name" value="Winged helix' DNA-binding domain"/>
    <property type="match status" value="1"/>
</dbReference>
<dbReference type="InterPro" id="IPR036390">
    <property type="entry name" value="WH_DNA-bd_sf"/>
</dbReference>
<feature type="region of interest" description="Disordered" evidence="2">
    <location>
        <begin position="280"/>
        <end position="318"/>
    </location>
</feature>
<dbReference type="PANTHER" id="PTHR37293">
    <property type="entry name" value="PHAGE REPLICATION PROTEIN-RELATED"/>
    <property type="match status" value="1"/>
</dbReference>
<dbReference type="InterPro" id="IPR053162">
    <property type="entry name" value="DnaD"/>
</dbReference>
<dbReference type="InterPro" id="IPR017019">
    <property type="entry name" value="DNA_replication_prd_bac"/>
</dbReference>
<dbReference type="EMBL" id="JACRTJ010000021">
    <property type="protein sequence ID" value="MBC8599499.1"/>
    <property type="molecule type" value="Genomic_DNA"/>
</dbReference>
<feature type="domain" description="DnaB/C C-terminal" evidence="3">
    <location>
        <begin position="128"/>
        <end position="198"/>
    </location>
</feature>
<feature type="domain" description="HTH marR-type" evidence="4">
    <location>
        <begin position="35"/>
        <end position="82"/>
    </location>
</feature>
<proteinExistence type="inferred from homology"/>
<feature type="compositionally biased region" description="Basic and acidic residues" evidence="2">
    <location>
        <begin position="282"/>
        <end position="298"/>
    </location>
</feature>
<name>A0ABR7NUB6_9FIRM</name>
<gene>
    <name evidence="5" type="ORF">H8708_09720</name>
</gene>
<evidence type="ECO:0000256" key="1">
    <source>
        <dbReference type="ARBA" id="ARBA00093462"/>
    </source>
</evidence>
<dbReference type="NCBIfam" id="TIGR01446">
    <property type="entry name" value="DnaD_dom"/>
    <property type="match status" value="2"/>
</dbReference>
<evidence type="ECO:0000256" key="2">
    <source>
        <dbReference type="SAM" id="MobiDB-lite"/>
    </source>
</evidence>
<dbReference type="Gene3D" id="1.10.10.630">
    <property type="entry name" value="DnaD domain-like"/>
    <property type="match status" value="2"/>
</dbReference>
<feature type="domain" description="DnaB/C C-terminal" evidence="3">
    <location>
        <begin position="216"/>
        <end position="281"/>
    </location>
</feature>
<dbReference type="RefSeq" id="WP_215653751.1">
    <property type="nucleotide sequence ID" value="NZ_JACRTJ010000021.1"/>
</dbReference>
<dbReference type="InterPro" id="IPR034829">
    <property type="entry name" value="DnaD-like_sf"/>
</dbReference>
<dbReference type="PIRSF" id="PIRSF033722">
    <property type="entry name" value="DnaD_CA_C3587_prd"/>
    <property type="match status" value="1"/>
</dbReference>
<dbReference type="Pfam" id="PF07261">
    <property type="entry name" value="DnaB_2"/>
    <property type="match status" value="2"/>
</dbReference>
<evidence type="ECO:0000259" key="4">
    <source>
        <dbReference type="Pfam" id="PF12802"/>
    </source>
</evidence>
<dbReference type="InterPro" id="IPR036388">
    <property type="entry name" value="WH-like_DNA-bd_sf"/>
</dbReference>
<keyword evidence="6" id="KW-1185">Reference proteome</keyword>
<reference evidence="5 6" key="1">
    <citation type="submission" date="2020-08" db="EMBL/GenBank/DDBJ databases">
        <title>Genome public.</title>
        <authorList>
            <person name="Liu C."/>
            <person name="Sun Q."/>
        </authorList>
    </citation>
    <scope>NUCLEOTIDE SEQUENCE [LARGE SCALE GENOMIC DNA]</scope>
    <source>
        <strain evidence="5 6">BX10</strain>
    </source>
</reference>
<protein>
    <submittedName>
        <fullName evidence="5">DnaD domain protein</fullName>
    </submittedName>
</protein>
<comment type="caution">
    <text evidence="5">The sequence shown here is derived from an EMBL/GenBank/DDBJ whole genome shotgun (WGS) entry which is preliminary data.</text>
</comment>
<dbReference type="PANTHER" id="PTHR37293:SF5">
    <property type="entry name" value="DNA REPLICATION PROTEIN"/>
    <property type="match status" value="1"/>
</dbReference>
<dbReference type="Proteomes" id="UP000647491">
    <property type="component" value="Unassembled WGS sequence"/>
</dbReference>
<sequence>MNLGLKNKMAFQGTVVSNAFIDTYMTAANGEYVKVFLYLLRHEGEEVTVSAIADALDHTEADVKRALAYWEEAGLLEREGDGGRPESRQSAEKEAAAARDVEIPEEGNSCDRMERLSGDEEFTALLYAVQQYLGKTFTQIECEKFAFFYDGLKMSGDLLEYLAEYCAGGGHSSIRYIEKVALNWYQMGIHTREEARDYTMRYSRDTSAVMKAFGITGRSPATAETEFMKRWFKEFGFDCKLVTEACGRTIKATGTASFPYADKILTGWKEAGVKTLGDVEELDRRRQASKRQDRREPGNGRGQETGRKPAGSNRFKNFEERTYNYEDYVWEDMRRRQQKGGRMDGTE</sequence>
<feature type="compositionally biased region" description="Basic and acidic residues" evidence="2">
    <location>
        <begin position="78"/>
        <end position="102"/>
    </location>
</feature>
<dbReference type="InterPro" id="IPR006343">
    <property type="entry name" value="DnaB/C_C"/>
</dbReference>
<evidence type="ECO:0000313" key="5">
    <source>
        <dbReference type="EMBL" id="MBC8599499.1"/>
    </source>
</evidence>
<evidence type="ECO:0000259" key="3">
    <source>
        <dbReference type="Pfam" id="PF07261"/>
    </source>
</evidence>
<feature type="region of interest" description="Disordered" evidence="2">
    <location>
        <begin position="78"/>
        <end position="104"/>
    </location>
</feature>
<organism evidence="5 6">
    <name type="scientific">Enterocloster hominis</name>
    <name type="common">ex Liu et al. 2021</name>
    <dbReference type="NCBI Taxonomy" id="2763663"/>
    <lineage>
        <taxon>Bacteria</taxon>
        <taxon>Bacillati</taxon>
        <taxon>Bacillota</taxon>
        <taxon>Clostridia</taxon>
        <taxon>Lachnospirales</taxon>
        <taxon>Lachnospiraceae</taxon>
        <taxon>Enterocloster</taxon>
    </lineage>
</organism>
<dbReference type="InterPro" id="IPR000835">
    <property type="entry name" value="HTH_MarR-typ"/>
</dbReference>